<comment type="caution">
    <text evidence="1">The sequence shown here is derived from an EMBL/GenBank/DDBJ whole genome shotgun (WGS) entry which is preliminary data.</text>
</comment>
<evidence type="ECO:0000313" key="2">
    <source>
        <dbReference type="Proteomes" id="UP000772434"/>
    </source>
</evidence>
<name>A0A9P5TZW7_9AGAR</name>
<dbReference type="OrthoDB" id="3060871at2759"/>
<dbReference type="EMBL" id="JADNRY010000227">
    <property type="protein sequence ID" value="KAF9060797.1"/>
    <property type="molecule type" value="Genomic_DNA"/>
</dbReference>
<reference evidence="1" key="1">
    <citation type="submission" date="2020-11" db="EMBL/GenBank/DDBJ databases">
        <authorList>
            <consortium name="DOE Joint Genome Institute"/>
            <person name="Ahrendt S."/>
            <person name="Riley R."/>
            <person name="Andreopoulos W."/>
            <person name="Labutti K."/>
            <person name="Pangilinan J."/>
            <person name="Ruiz-Duenas F.J."/>
            <person name="Barrasa J.M."/>
            <person name="Sanchez-Garcia M."/>
            <person name="Camarero S."/>
            <person name="Miyauchi S."/>
            <person name="Serrano A."/>
            <person name="Linde D."/>
            <person name="Babiker R."/>
            <person name="Drula E."/>
            <person name="Ayuso-Fernandez I."/>
            <person name="Pacheco R."/>
            <person name="Padilla G."/>
            <person name="Ferreira P."/>
            <person name="Barriuso J."/>
            <person name="Kellner H."/>
            <person name="Castanera R."/>
            <person name="Alfaro M."/>
            <person name="Ramirez L."/>
            <person name="Pisabarro A.G."/>
            <person name="Kuo A."/>
            <person name="Tritt A."/>
            <person name="Lipzen A."/>
            <person name="He G."/>
            <person name="Yan M."/>
            <person name="Ng V."/>
            <person name="Cullen D."/>
            <person name="Martin F."/>
            <person name="Rosso M.-N."/>
            <person name="Henrissat B."/>
            <person name="Hibbett D."/>
            <person name="Martinez A.T."/>
            <person name="Grigoriev I.V."/>
        </authorList>
    </citation>
    <scope>NUCLEOTIDE SEQUENCE</scope>
    <source>
        <strain evidence="1">AH 40177</strain>
    </source>
</reference>
<sequence>MPEALRAYLIVLNAPSLPPLCLTLNPRLLHSSWDVNQTTQPQNLIRDALQALAEVTILQAEINTKIVVSGQYSMLRLAAKIHEASIGDEDVHTALLEYHRRNITNKYTISKLLQAEHGIKLS</sequence>
<gene>
    <name evidence="1" type="ORF">BDP27DRAFT_1429664</name>
</gene>
<dbReference type="Proteomes" id="UP000772434">
    <property type="component" value="Unassembled WGS sequence"/>
</dbReference>
<dbReference type="AlphaFoldDB" id="A0A9P5TZW7"/>
<accession>A0A9P5TZW7</accession>
<organism evidence="1 2">
    <name type="scientific">Rhodocollybia butyracea</name>
    <dbReference type="NCBI Taxonomy" id="206335"/>
    <lineage>
        <taxon>Eukaryota</taxon>
        <taxon>Fungi</taxon>
        <taxon>Dikarya</taxon>
        <taxon>Basidiomycota</taxon>
        <taxon>Agaricomycotina</taxon>
        <taxon>Agaricomycetes</taxon>
        <taxon>Agaricomycetidae</taxon>
        <taxon>Agaricales</taxon>
        <taxon>Marasmiineae</taxon>
        <taxon>Omphalotaceae</taxon>
        <taxon>Rhodocollybia</taxon>
    </lineage>
</organism>
<protein>
    <submittedName>
        <fullName evidence="1">Uncharacterized protein</fullName>
    </submittedName>
</protein>
<proteinExistence type="predicted"/>
<evidence type="ECO:0000313" key="1">
    <source>
        <dbReference type="EMBL" id="KAF9060797.1"/>
    </source>
</evidence>
<keyword evidence="2" id="KW-1185">Reference proteome</keyword>